<dbReference type="EMBL" id="FAOZ01000033">
    <property type="protein sequence ID" value="CUU59955.1"/>
    <property type="molecule type" value="Genomic_DNA"/>
</dbReference>
<protein>
    <submittedName>
        <fullName evidence="2">Uncharacterized protein</fullName>
    </submittedName>
</protein>
<dbReference type="Proteomes" id="UP000198802">
    <property type="component" value="Unassembled WGS sequence"/>
</dbReference>
<evidence type="ECO:0000256" key="1">
    <source>
        <dbReference type="SAM" id="MobiDB-lite"/>
    </source>
</evidence>
<feature type="region of interest" description="Disordered" evidence="1">
    <location>
        <begin position="1"/>
        <end position="25"/>
    </location>
</feature>
<sequence length="53" mass="5806">MSATSDATTEPTSLARRPYERPSMTDYGSLARRTADIGPLLIFDLIVFADQVS</sequence>
<proteinExistence type="predicted"/>
<keyword evidence="3" id="KW-1185">Reference proteome</keyword>
<gene>
    <name evidence="2" type="ORF">Ga0074812_13379</name>
</gene>
<feature type="compositionally biased region" description="Polar residues" evidence="1">
    <location>
        <begin position="1"/>
        <end position="12"/>
    </location>
</feature>
<evidence type="ECO:0000313" key="2">
    <source>
        <dbReference type="EMBL" id="CUU59955.1"/>
    </source>
</evidence>
<accession>A0A0S4QWT8</accession>
<dbReference type="AlphaFoldDB" id="A0A0S4QWT8"/>
<organism evidence="2 3">
    <name type="scientific">Parafrankia irregularis</name>
    <dbReference type="NCBI Taxonomy" id="795642"/>
    <lineage>
        <taxon>Bacteria</taxon>
        <taxon>Bacillati</taxon>
        <taxon>Actinomycetota</taxon>
        <taxon>Actinomycetes</taxon>
        <taxon>Frankiales</taxon>
        <taxon>Frankiaceae</taxon>
        <taxon>Parafrankia</taxon>
    </lineage>
</organism>
<evidence type="ECO:0000313" key="3">
    <source>
        <dbReference type="Proteomes" id="UP000198802"/>
    </source>
</evidence>
<dbReference type="RefSeq" id="WP_165615876.1">
    <property type="nucleotide sequence ID" value="NZ_FAOZ01000033.1"/>
</dbReference>
<reference evidence="3" key="1">
    <citation type="submission" date="2015-11" db="EMBL/GenBank/DDBJ databases">
        <authorList>
            <person name="Varghese N."/>
        </authorList>
    </citation>
    <scope>NUCLEOTIDE SEQUENCE [LARGE SCALE GENOMIC DNA]</scope>
    <source>
        <strain evidence="3">DSM 45899</strain>
    </source>
</reference>
<name>A0A0S4QWT8_9ACTN</name>